<dbReference type="EMBL" id="CAAALY010067524">
    <property type="protein sequence ID" value="VEL24392.1"/>
    <property type="molecule type" value="Genomic_DNA"/>
</dbReference>
<dbReference type="Proteomes" id="UP000784294">
    <property type="component" value="Unassembled WGS sequence"/>
</dbReference>
<comment type="caution">
    <text evidence="1">The sequence shown here is derived from an EMBL/GenBank/DDBJ whole genome shotgun (WGS) entry which is preliminary data.</text>
</comment>
<evidence type="ECO:0000313" key="1">
    <source>
        <dbReference type="EMBL" id="VEL24392.1"/>
    </source>
</evidence>
<evidence type="ECO:0000313" key="2">
    <source>
        <dbReference type="Proteomes" id="UP000784294"/>
    </source>
</evidence>
<gene>
    <name evidence="1" type="ORF">PXEA_LOCUS17832</name>
</gene>
<dbReference type="AlphaFoldDB" id="A0A448WZP6"/>
<proteinExistence type="predicted"/>
<organism evidence="1 2">
    <name type="scientific">Protopolystoma xenopodis</name>
    <dbReference type="NCBI Taxonomy" id="117903"/>
    <lineage>
        <taxon>Eukaryota</taxon>
        <taxon>Metazoa</taxon>
        <taxon>Spiralia</taxon>
        <taxon>Lophotrochozoa</taxon>
        <taxon>Platyhelminthes</taxon>
        <taxon>Monogenea</taxon>
        <taxon>Polyopisthocotylea</taxon>
        <taxon>Polystomatidea</taxon>
        <taxon>Polystomatidae</taxon>
        <taxon>Protopolystoma</taxon>
    </lineage>
</organism>
<reference evidence="1" key="1">
    <citation type="submission" date="2018-11" db="EMBL/GenBank/DDBJ databases">
        <authorList>
            <consortium name="Pathogen Informatics"/>
        </authorList>
    </citation>
    <scope>NUCLEOTIDE SEQUENCE</scope>
</reference>
<accession>A0A448WZP6</accession>
<sequence length="156" mass="17190">MFTDNSAGSNTCYSYTPVTVDSNLISLFSELPHLSSICLGGSGLKFHLVSLITLCRLYIAIGESVTFYNRSRLRRLIVDMASCGIGAPPPPPRNVSAASGSMDDYHYCLDRLTGAGSDEVARRRAAEQCIAQLIGQPNWRFLPSEHFVAYINCFFR</sequence>
<protein>
    <submittedName>
        <fullName evidence="1">Uncharacterized protein</fullName>
    </submittedName>
</protein>
<name>A0A448WZP6_9PLAT</name>
<keyword evidence="2" id="KW-1185">Reference proteome</keyword>